<reference evidence="2" key="1">
    <citation type="submission" date="2022-06" db="EMBL/GenBank/DDBJ databases">
        <title>Akkermansia biwalacus sp. nov., an anaerobic mucin-degrading bacterium isolated from human intestine.</title>
        <authorList>
            <person name="Kobayashi Y."/>
            <person name="Inoue S."/>
            <person name="Kawahara T."/>
            <person name="Kohda N."/>
        </authorList>
    </citation>
    <scope>NUCLEOTIDE SEQUENCE</scope>
    <source>
        <strain evidence="2">WON2089</strain>
    </source>
</reference>
<evidence type="ECO:0000313" key="2">
    <source>
        <dbReference type="EMBL" id="BDL43369.1"/>
    </source>
</evidence>
<dbReference type="Proteomes" id="UP001062263">
    <property type="component" value="Chromosome"/>
</dbReference>
<name>A0ABN6QFR6_9BACT</name>
<feature type="transmembrane region" description="Helical" evidence="1">
    <location>
        <begin position="244"/>
        <end position="266"/>
    </location>
</feature>
<feature type="transmembrane region" description="Helical" evidence="1">
    <location>
        <begin position="295"/>
        <end position="313"/>
    </location>
</feature>
<feature type="transmembrane region" description="Helical" evidence="1">
    <location>
        <begin position="174"/>
        <end position="199"/>
    </location>
</feature>
<gene>
    <name evidence="2" type="ORF">Abiwalacus_09430</name>
</gene>
<feature type="transmembrane region" description="Helical" evidence="1">
    <location>
        <begin position="424"/>
        <end position="441"/>
    </location>
</feature>
<proteinExistence type="predicted"/>
<keyword evidence="1" id="KW-0472">Membrane</keyword>
<keyword evidence="1" id="KW-0812">Transmembrane</keyword>
<keyword evidence="3" id="KW-1185">Reference proteome</keyword>
<feature type="transmembrane region" description="Helical" evidence="1">
    <location>
        <begin position="68"/>
        <end position="90"/>
    </location>
</feature>
<protein>
    <recommendedName>
        <fullName evidence="4">Glycosyltransferase RgtA/B/C/D-like domain-containing protein</fullName>
    </recommendedName>
</protein>
<accession>A0ABN6QFR6</accession>
<feature type="transmembrane region" description="Helical" evidence="1">
    <location>
        <begin position="37"/>
        <end position="56"/>
    </location>
</feature>
<feature type="transmembrane region" description="Helical" evidence="1">
    <location>
        <begin position="12"/>
        <end position="31"/>
    </location>
</feature>
<feature type="transmembrane region" description="Helical" evidence="1">
    <location>
        <begin position="347"/>
        <end position="366"/>
    </location>
</feature>
<dbReference type="EMBL" id="AP025943">
    <property type="protein sequence ID" value="BDL43369.1"/>
    <property type="molecule type" value="Genomic_DNA"/>
</dbReference>
<organism evidence="2 3">
    <name type="scientific">Akkermansia biwaensis</name>
    <dbReference type="NCBI Taxonomy" id="2946555"/>
    <lineage>
        <taxon>Bacteria</taxon>
        <taxon>Pseudomonadati</taxon>
        <taxon>Verrucomicrobiota</taxon>
        <taxon>Verrucomicrobiia</taxon>
        <taxon>Verrucomicrobiales</taxon>
        <taxon>Akkermansiaceae</taxon>
        <taxon>Akkermansia</taxon>
    </lineage>
</organism>
<evidence type="ECO:0008006" key="4">
    <source>
        <dbReference type="Google" id="ProtNLM"/>
    </source>
</evidence>
<sequence length="499" mass="55431">MPSRLSLPARPLLCASLLYLALPIILFLWGWLQPLFSLPLCAAVACGLYATGRKLPEGRLSLTERGTVLLLLLSAGCLLLAFLCGFTGHFQQHADFTIRNAIYGQLIAEPWPLVMPDGHHFIYYLGHWLPPACAASFCPAAYAPWLLTGWTFLGLELALLTAACRWGIRKTAWWALLLLCLGSPAASLNCLGMPLSYLFPEYHAQIALFIGIPSQIFNTFNHAVPALLCSVLVLTRSLPASGYYLMGALLLPGSPLAALILLPFILHETLFRDSRNKASGPGTGERLRTLLRRPVFWIGFLCVAVMSLFYAHLDGGGQFSCLLADRYAAAFHYTMQRMVLYPDSVKYASFLLSLLLNVLLPGTLLFPACRRMPLYYITLGGMACGLFFRTGMMNNELLFKAPAVLYPFLAFLFLYAFRTGGTRSRILLAVYVALTAIPSVICVTEKLRTFSTDVALMRTHRQESYGGTLYHPEQPLYRQFIKKDGHPLPGWLFKGCRKP</sequence>
<keyword evidence="1" id="KW-1133">Transmembrane helix</keyword>
<evidence type="ECO:0000256" key="1">
    <source>
        <dbReference type="SAM" id="Phobius"/>
    </source>
</evidence>
<dbReference type="RefSeq" id="WP_215435495.1">
    <property type="nucleotide sequence ID" value="NZ_AP025943.1"/>
</dbReference>
<feature type="transmembrane region" description="Helical" evidence="1">
    <location>
        <begin position="397"/>
        <end position="417"/>
    </location>
</feature>
<evidence type="ECO:0000313" key="3">
    <source>
        <dbReference type="Proteomes" id="UP001062263"/>
    </source>
</evidence>
<feature type="transmembrane region" description="Helical" evidence="1">
    <location>
        <begin position="150"/>
        <end position="168"/>
    </location>
</feature>